<dbReference type="PANTHER" id="PTHR24110">
    <property type="entry name" value="CENTROSOMAL PROTEIN OF 78 KDA"/>
    <property type="match status" value="1"/>
</dbReference>
<dbReference type="EMBL" id="UZAN01047909">
    <property type="protein sequence ID" value="VDP85914.1"/>
    <property type="molecule type" value="Genomic_DNA"/>
</dbReference>
<keyword evidence="2" id="KW-1185">Reference proteome</keyword>
<dbReference type="OrthoDB" id="78308at2759"/>
<proteinExistence type="predicted"/>
<protein>
    <submittedName>
        <fullName evidence="3">RUN domain-containing protein</fullName>
    </submittedName>
</protein>
<sequence length="151" mass="16872">MIPSVKERQRGAYDFKTFYEGVCALHNVAPLQSITCHLAEGILDVNVDRIRASDWDPIFKSLRINKNLNFVAFRSFINANDESGSSFTAYRRPTPSLLASATVKRSLCRALRSTLRLSSALTLLELQNIPISVAEVIVLCEVSSRCHCIQL</sequence>
<dbReference type="Gene3D" id="3.80.10.10">
    <property type="entry name" value="Ribonuclease Inhibitor"/>
    <property type="match status" value="1"/>
</dbReference>
<reference evidence="3" key="1">
    <citation type="submission" date="2016-06" db="UniProtKB">
        <authorList>
            <consortium name="WormBaseParasite"/>
        </authorList>
    </citation>
    <scope>IDENTIFICATION</scope>
</reference>
<organism evidence="3">
    <name type="scientific">Echinostoma caproni</name>
    <dbReference type="NCBI Taxonomy" id="27848"/>
    <lineage>
        <taxon>Eukaryota</taxon>
        <taxon>Metazoa</taxon>
        <taxon>Spiralia</taxon>
        <taxon>Lophotrochozoa</taxon>
        <taxon>Platyhelminthes</taxon>
        <taxon>Trematoda</taxon>
        <taxon>Digenea</taxon>
        <taxon>Plagiorchiida</taxon>
        <taxon>Echinostomata</taxon>
        <taxon>Echinostomatoidea</taxon>
        <taxon>Echinostomatidae</taxon>
        <taxon>Echinostoma</taxon>
    </lineage>
</organism>
<reference evidence="1 2" key="2">
    <citation type="submission" date="2018-11" db="EMBL/GenBank/DDBJ databases">
        <authorList>
            <consortium name="Pathogen Informatics"/>
        </authorList>
    </citation>
    <scope>NUCLEOTIDE SEQUENCE [LARGE SCALE GENOMIC DNA]</scope>
    <source>
        <strain evidence="1 2">Egypt</strain>
    </source>
</reference>
<evidence type="ECO:0000313" key="1">
    <source>
        <dbReference type="EMBL" id="VDP85914.1"/>
    </source>
</evidence>
<accession>A0A183AS20</accession>
<evidence type="ECO:0000313" key="3">
    <source>
        <dbReference type="WBParaSite" id="ECPE_0000978601-mRNA-1"/>
    </source>
</evidence>
<dbReference type="GO" id="GO:0044782">
    <property type="term" value="P:cilium organization"/>
    <property type="evidence" value="ECO:0007669"/>
    <property type="project" value="TreeGrafter"/>
</dbReference>
<dbReference type="GO" id="GO:0036064">
    <property type="term" value="C:ciliary basal body"/>
    <property type="evidence" value="ECO:0007669"/>
    <property type="project" value="TreeGrafter"/>
</dbReference>
<dbReference type="AlphaFoldDB" id="A0A183AS20"/>
<evidence type="ECO:0000313" key="2">
    <source>
        <dbReference type="Proteomes" id="UP000272942"/>
    </source>
</evidence>
<dbReference type="PANTHER" id="PTHR24110:SF3">
    <property type="entry name" value="CENTROSOMAL PROTEIN OF 78 KDA"/>
    <property type="match status" value="1"/>
</dbReference>
<dbReference type="GO" id="GO:0005813">
    <property type="term" value="C:centrosome"/>
    <property type="evidence" value="ECO:0007669"/>
    <property type="project" value="TreeGrafter"/>
</dbReference>
<dbReference type="WBParaSite" id="ECPE_0000978601-mRNA-1">
    <property type="protein sequence ID" value="ECPE_0000978601-mRNA-1"/>
    <property type="gene ID" value="ECPE_0000978601"/>
</dbReference>
<name>A0A183AS20_9TREM</name>
<dbReference type="InterPro" id="IPR032675">
    <property type="entry name" value="LRR_dom_sf"/>
</dbReference>
<gene>
    <name evidence="1" type="ORF">ECPE_LOCUS9755</name>
</gene>
<dbReference type="Proteomes" id="UP000272942">
    <property type="component" value="Unassembled WGS sequence"/>
</dbReference>